<dbReference type="SUPFAM" id="SSF53223">
    <property type="entry name" value="Aminoacid dehydrogenase-like, N-terminal domain"/>
    <property type="match status" value="1"/>
</dbReference>
<feature type="binding site" evidence="8">
    <location>
        <begin position="152"/>
        <end position="157"/>
    </location>
    <ligand>
        <name>NADP(+)</name>
        <dbReference type="ChEBI" id="CHEBI:58349"/>
    </ligand>
</feature>
<feature type="binding site" evidence="8">
    <location>
        <position position="62"/>
    </location>
    <ligand>
        <name>shikimate</name>
        <dbReference type="ChEBI" id="CHEBI:36208"/>
    </ligand>
</feature>
<evidence type="ECO:0000313" key="13">
    <source>
        <dbReference type="Proteomes" id="UP000190064"/>
    </source>
</evidence>
<feature type="binding site" evidence="8">
    <location>
        <position position="103"/>
    </location>
    <ligand>
        <name>shikimate</name>
        <dbReference type="ChEBI" id="CHEBI:36208"/>
    </ligand>
</feature>
<evidence type="ECO:0000259" key="10">
    <source>
        <dbReference type="Pfam" id="PF08501"/>
    </source>
</evidence>
<dbReference type="AlphaFoldDB" id="A0A1T1HCE7"/>
<feature type="binding site" evidence="8">
    <location>
        <position position="220"/>
    </location>
    <ligand>
        <name>NADP(+)</name>
        <dbReference type="ChEBI" id="CHEBI:58349"/>
    </ligand>
</feature>
<dbReference type="InterPro" id="IPR041121">
    <property type="entry name" value="SDH_C"/>
</dbReference>
<comment type="pathway">
    <text evidence="1 8">Metabolic intermediate biosynthesis; chorismate biosynthesis; chorismate from D-erythrose 4-phosphate and phosphoenolpyruvate: step 4/7.</text>
</comment>
<feature type="domain" description="SDH C-terminal" evidence="11">
    <location>
        <begin position="244"/>
        <end position="270"/>
    </location>
</feature>
<dbReference type="PANTHER" id="PTHR21089:SF1">
    <property type="entry name" value="BIFUNCTIONAL 3-DEHYDROQUINATE DEHYDRATASE_SHIKIMATE DEHYDROGENASE, CHLOROPLASTIC"/>
    <property type="match status" value="1"/>
</dbReference>
<dbReference type="GO" id="GO:0008652">
    <property type="term" value="P:amino acid biosynthetic process"/>
    <property type="evidence" value="ECO:0007669"/>
    <property type="project" value="UniProtKB-KW"/>
</dbReference>
<feature type="active site" description="Proton acceptor" evidence="8">
    <location>
        <position position="66"/>
    </location>
</feature>
<feature type="binding site" evidence="8">
    <location>
        <position position="251"/>
    </location>
    <ligand>
        <name>shikimate</name>
        <dbReference type="ChEBI" id="CHEBI:36208"/>
    </ligand>
</feature>
<dbReference type="InterPro" id="IPR006151">
    <property type="entry name" value="Shikm_DH/Glu-tRNA_Rdtase"/>
</dbReference>
<dbReference type="HAMAP" id="MF_00222">
    <property type="entry name" value="Shikimate_DH_AroE"/>
    <property type="match status" value="1"/>
</dbReference>
<dbReference type="InterPro" id="IPR022893">
    <property type="entry name" value="Shikimate_DH_fam"/>
</dbReference>
<dbReference type="InterPro" id="IPR011342">
    <property type="entry name" value="Shikimate_DH"/>
</dbReference>
<comment type="subunit">
    <text evidence="8">Homodimer.</text>
</comment>
<evidence type="ECO:0000259" key="9">
    <source>
        <dbReference type="Pfam" id="PF01488"/>
    </source>
</evidence>
<dbReference type="GO" id="GO:0005829">
    <property type="term" value="C:cytosol"/>
    <property type="evidence" value="ECO:0007669"/>
    <property type="project" value="TreeGrafter"/>
</dbReference>
<evidence type="ECO:0000256" key="1">
    <source>
        <dbReference type="ARBA" id="ARBA00004871"/>
    </source>
</evidence>
<dbReference type="EC" id="1.1.1.25" evidence="2 8"/>
<keyword evidence="4 8" id="KW-0521">NADP</keyword>
<feature type="binding site" evidence="8">
    <location>
        <begin position="128"/>
        <end position="132"/>
    </location>
    <ligand>
        <name>NADP(+)</name>
        <dbReference type="ChEBI" id="CHEBI:58349"/>
    </ligand>
</feature>
<dbReference type="GO" id="GO:0019632">
    <property type="term" value="P:shikimate metabolic process"/>
    <property type="evidence" value="ECO:0007669"/>
    <property type="project" value="InterPro"/>
</dbReference>
<dbReference type="Gene3D" id="3.40.50.720">
    <property type="entry name" value="NAD(P)-binding Rossmann-like Domain"/>
    <property type="match status" value="1"/>
</dbReference>
<feature type="domain" description="Shikimate dehydrogenase substrate binding N-terminal" evidence="10">
    <location>
        <begin position="7"/>
        <end position="89"/>
    </location>
</feature>
<dbReference type="CDD" id="cd01065">
    <property type="entry name" value="NAD_bind_Shikimate_DH"/>
    <property type="match status" value="1"/>
</dbReference>
<feature type="binding site" evidence="8">
    <location>
        <begin position="15"/>
        <end position="17"/>
    </location>
    <ligand>
        <name>shikimate</name>
        <dbReference type="ChEBI" id="CHEBI:36208"/>
    </ligand>
</feature>
<gene>
    <name evidence="8" type="primary">aroE</name>
    <name evidence="12" type="ORF">BTA35_0210540</name>
</gene>
<evidence type="ECO:0000256" key="2">
    <source>
        <dbReference type="ARBA" id="ARBA00012962"/>
    </source>
</evidence>
<dbReference type="Gene3D" id="3.40.50.10860">
    <property type="entry name" value="Leucine Dehydrogenase, chain A, domain 1"/>
    <property type="match status" value="1"/>
</dbReference>
<comment type="function">
    <text evidence="8">Involved in the biosynthesis of the chorismate, which leads to the biosynthesis of aromatic amino acids. Catalyzes the reversible NADPH linked reduction of 3-dehydroshikimate (DHSA) to yield shikimate (SA).</text>
</comment>
<dbReference type="PANTHER" id="PTHR21089">
    <property type="entry name" value="SHIKIMATE DEHYDROGENASE"/>
    <property type="match status" value="1"/>
</dbReference>
<dbReference type="SUPFAM" id="SSF51735">
    <property type="entry name" value="NAD(P)-binding Rossmann-fold domains"/>
    <property type="match status" value="1"/>
</dbReference>
<dbReference type="InterPro" id="IPR046346">
    <property type="entry name" value="Aminoacid_DH-like_N_sf"/>
</dbReference>
<dbReference type="GO" id="GO:0050661">
    <property type="term" value="F:NADP binding"/>
    <property type="evidence" value="ECO:0007669"/>
    <property type="project" value="InterPro"/>
</dbReference>
<dbReference type="GO" id="GO:0004764">
    <property type="term" value="F:shikimate 3-dehydrogenase (NADP+) activity"/>
    <property type="evidence" value="ECO:0007669"/>
    <property type="project" value="UniProtKB-UniRule"/>
</dbReference>
<evidence type="ECO:0000256" key="4">
    <source>
        <dbReference type="ARBA" id="ARBA00022857"/>
    </source>
</evidence>
<evidence type="ECO:0000256" key="5">
    <source>
        <dbReference type="ARBA" id="ARBA00023002"/>
    </source>
</evidence>
<dbReference type="NCBIfam" id="TIGR00507">
    <property type="entry name" value="aroE"/>
    <property type="match status" value="1"/>
</dbReference>
<keyword evidence="6 8" id="KW-0057">Aromatic amino acid biosynthesis</keyword>
<dbReference type="STRING" id="966.BTA35_0210540"/>
<keyword evidence="3 8" id="KW-0028">Amino-acid biosynthesis</keyword>
<dbReference type="UniPathway" id="UPA00053">
    <property type="reaction ID" value="UER00087"/>
</dbReference>
<dbReference type="NCBIfam" id="NF001310">
    <property type="entry name" value="PRK00258.1-2"/>
    <property type="match status" value="1"/>
</dbReference>
<name>A0A1T1HCE7_OCELI</name>
<evidence type="ECO:0000256" key="6">
    <source>
        <dbReference type="ARBA" id="ARBA00023141"/>
    </source>
</evidence>
<comment type="caution">
    <text evidence="12">The sequence shown here is derived from an EMBL/GenBank/DDBJ whole genome shotgun (WGS) entry which is preliminary data.</text>
</comment>
<dbReference type="GO" id="GO:0009073">
    <property type="term" value="P:aromatic amino acid family biosynthetic process"/>
    <property type="evidence" value="ECO:0007669"/>
    <property type="project" value="UniProtKB-KW"/>
</dbReference>
<comment type="similarity">
    <text evidence="8">Belongs to the shikimate dehydrogenase family.</text>
</comment>
<protein>
    <recommendedName>
        <fullName evidence="2 8">Shikimate dehydrogenase (NADP(+))</fullName>
        <shortName evidence="8">SDH</shortName>
        <ecNumber evidence="2 8">1.1.1.25</ecNumber>
    </recommendedName>
</protein>
<evidence type="ECO:0000256" key="7">
    <source>
        <dbReference type="ARBA" id="ARBA00049442"/>
    </source>
</evidence>
<comment type="catalytic activity">
    <reaction evidence="7 8">
        <text>shikimate + NADP(+) = 3-dehydroshikimate + NADPH + H(+)</text>
        <dbReference type="Rhea" id="RHEA:17737"/>
        <dbReference type="ChEBI" id="CHEBI:15378"/>
        <dbReference type="ChEBI" id="CHEBI:16630"/>
        <dbReference type="ChEBI" id="CHEBI:36208"/>
        <dbReference type="ChEBI" id="CHEBI:57783"/>
        <dbReference type="ChEBI" id="CHEBI:58349"/>
        <dbReference type="EC" id="1.1.1.25"/>
    </reaction>
</comment>
<accession>A0A1T1HCE7</accession>
<dbReference type="Pfam" id="PF18317">
    <property type="entry name" value="SDH_C"/>
    <property type="match status" value="1"/>
</dbReference>
<reference evidence="12" key="1">
    <citation type="submission" date="2017-02" db="EMBL/GenBank/DDBJ databases">
        <title>Draft Genome Sequence of the Salt Water Bacterium Oceanospirillum linum ATCC 11336.</title>
        <authorList>
            <person name="Trachtenberg A.M."/>
            <person name="Carney J.G."/>
            <person name="Linnane J.D."/>
            <person name="Rheaume B.A."/>
            <person name="Pitts N.L."/>
            <person name="Mykles D.L."/>
            <person name="Maclea K.S."/>
        </authorList>
    </citation>
    <scope>NUCLEOTIDE SEQUENCE [LARGE SCALE GENOMIC DNA]</scope>
    <source>
        <strain evidence="12">ATCC 11336</strain>
    </source>
</reference>
<dbReference type="FunFam" id="3.40.50.720:FF:000104">
    <property type="entry name" value="Shikimate dehydrogenase (NADP(+))"/>
    <property type="match status" value="1"/>
</dbReference>
<feature type="binding site" evidence="8">
    <location>
        <position position="244"/>
    </location>
    <ligand>
        <name>NADP(+)</name>
        <dbReference type="ChEBI" id="CHEBI:58349"/>
    </ligand>
</feature>
<evidence type="ECO:0000256" key="3">
    <source>
        <dbReference type="ARBA" id="ARBA00022605"/>
    </source>
</evidence>
<dbReference type="FunFam" id="3.40.50.10860:FF:000006">
    <property type="entry name" value="Shikimate dehydrogenase (NADP(+))"/>
    <property type="match status" value="1"/>
</dbReference>
<dbReference type="Pfam" id="PF01488">
    <property type="entry name" value="Shikimate_DH"/>
    <property type="match status" value="1"/>
</dbReference>
<evidence type="ECO:0000256" key="8">
    <source>
        <dbReference type="HAMAP-Rule" id="MF_00222"/>
    </source>
</evidence>
<dbReference type="EMBL" id="MTSD02000003">
    <property type="protein sequence ID" value="OOV87387.1"/>
    <property type="molecule type" value="Genomic_DNA"/>
</dbReference>
<feature type="domain" description="Quinate/shikimate 5-dehydrogenase/glutamyl-tRNA reductase" evidence="9">
    <location>
        <begin position="118"/>
        <end position="168"/>
    </location>
</feature>
<comment type="caution">
    <text evidence="8">Lacks conserved residue(s) required for the propagation of feature annotation.</text>
</comment>
<dbReference type="InterPro" id="IPR013708">
    <property type="entry name" value="Shikimate_DH-bd_N"/>
</dbReference>
<dbReference type="Pfam" id="PF08501">
    <property type="entry name" value="Shikimate_dh_N"/>
    <property type="match status" value="1"/>
</dbReference>
<feature type="binding site" evidence="8">
    <location>
        <position position="222"/>
    </location>
    <ligand>
        <name>shikimate</name>
        <dbReference type="ChEBI" id="CHEBI:36208"/>
    </ligand>
</feature>
<dbReference type="Proteomes" id="UP000190064">
    <property type="component" value="Unassembled WGS sequence"/>
</dbReference>
<dbReference type="InterPro" id="IPR036291">
    <property type="entry name" value="NAD(P)-bd_dom_sf"/>
</dbReference>
<dbReference type="RefSeq" id="WP_078319751.1">
    <property type="nucleotide sequence ID" value="NZ_FXTS01000003.1"/>
</dbReference>
<feature type="binding site" evidence="8">
    <location>
        <position position="87"/>
    </location>
    <ligand>
        <name>shikimate</name>
        <dbReference type="ChEBI" id="CHEBI:36208"/>
    </ligand>
</feature>
<sequence>MTDRYAVFGNPIAHSKSPQIHQAFARQTQQLLSYEALLAPVDAFAQSLRAFLADQGRGCNITVPFKQDAFETAEQLTARAQRAGAVNTLWLAEDGKLWGDTTDGVGLVRDLTDNQQVGISGQRVLILGAGGAVRGVIEPILEQKPASVVIANRTVSKAEALVDIFKDLVPEGCTLSACGFSDLEGRQFDRVINGTAASLAGDLPPLPDSLLAANAACYDMMYGAETTVFNRWALGHGAAKVMDGLGMLVEQAAESFRIWRGVQPDTTEVLADLRAQLKG</sequence>
<keyword evidence="13" id="KW-1185">Reference proteome</keyword>
<organism evidence="12 13">
    <name type="scientific">Oceanospirillum linum</name>
    <dbReference type="NCBI Taxonomy" id="966"/>
    <lineage>
        <taxon>Bacteria</taxon>
        <taxon>Pseudomonadati</taxon>
        <taxon>Pseudomonadota</taxon>
        <taxon>Gammaproteobacteria</taxon>
        <taxon>Oceanospirillales</taxon>
        <taxon>Oceanospirillaceae</taxon>
        <taxon>Oceanospirillum</taxon>
    </lineage>
</organism>
<evidence type="ECO:0000259" key="11">
    <source>
        <dbReference type="Pfam" id="PF18317"/>
    </source>
</evidence>
<dbReference type="GO" id="GO:0009423">
    <property type="term" value="P:chorismate biosynthetic process"/>
    <property type="evidence" value="ECO:0007669"/>
    <property type="project" value="UniProtKB-UniRule"/>
</dbReference>
<proteinExistence type="inferred from homology"/>
<keyword evidence="5 8" id="KW-0560">Oxidoreductase</keyword>
<evidence type="ECO:0000313" key="12">
    <source>
        <dbReference type="EMBL" id="OOV87387.1"/>
    </source>
</evidence>